<dbReference type="RefSeq" id="WP_087002967.1">
    <property type="nucleotide sequence ID" value="NZ_FWFF01000001.1"/>
</dbReference>
<dbReference type="AlphaFoldDB" id="A0A1X6WTJ3"/>
<protein>
    <submittedName>
        <fullName evidence="2">Sarcosine oxidase delta subunit</fullName>
        <ecNumber evidence="2">1.5.3.1</ecNumber>
    </submittedName>
</protein>
<dbReference type="InterPro" id="IPR006279">
    <property type="entry name" value="SoxD"/>
</dbReference>
<feature type="region of interest" description="Disordered" evidence="1">
    <location>
        <begin position="89"/>
        <end position="121"/>
    </location>
</feature>
<dbReference type="Proteomes" id="UP000196581">
    <property type="component" value="Unassembled WGS sequence"/>
</dbReference>
<dbReference type="EMBL" id="FWFF01000001">
    <property type="protein sequence ID" value="SLM88409.1"/>
    <property type="molecule type" value="Genomic_DNA"/>
</dbReference>
<evidence type="ECO:0000313" key="3">
    <source>
        <dbReference type="Proteomes" id="UP000196581"/>
    </source>
</evidence>
<keyword evidence="3" id="KW-1185">Reference proteome</keyword>
<feature type="compositionally biased region" description="Gly residues" evidence="1">
    <location>
        <begin position="91"/>
        <end position="102"/>
    </location>
</feature>
<dbReference type="GO" id="GO:0008115">
    <property type="term" value="F:sarcosine oxidase activity"/>
    <property type="evidence" value="ECO:0007669"/>
    <property type="project" value="UniProtKB-EC"/>
</dbReference>
<keyword evidence="2" id="KW-0560">Oxidoreductase</keyword>
<dbReference type="InterPro" id="IPR038561">
    <property type="entry name" value="SoxD_sf"/>
</dbReference>
<gene>
    <name evidence="2" type="ORF">FM105_00250</name>
</gene>
<sequence>MLLIDCPHCGPRDEVEFHYGGQAHVPYPEDPYALTDREWAEFLFYRDNPRGPFAERWQHSVGCRKWFNAVRDTATYEFLEVYPMAAPAPSAGGGLTGNGPVGSGSTRSGPVGSGSAGSGSA</sequence>
<accession>A0A1X6WTJ3</accession>
<dbReference type="Gene3D" id="3.30.2270.10">
    <property type="entry name" value="Folate-binding superfamily"/>
    <property type="match status" value="1"/>
</dbReference>
<reference evidence="3" key="1">
    <citation type="submission" date="2017-02" db="EMBL/GenBank/DDBJ databases">
        <authorList>
            <person name="Dridi B."/>
        </authorList>
    </citation>
    <scope>NUCLEOTIDE SEQUENCE [LARGE SCALE GENOMIC DNA]</scope>
    <source>
        <strain evidence="3">B Co 03.10</strain>
    </source>
</reference>
<dbReference type="NCBIfam" id="TIGR01374">
    <property type="entry name" value="soxD"/>
    <property type="match status" value="1"/>
</dbReference>
<proteinExistence type="predicted"/>
<organism evidence="2 3">
    <name type="scientific">Brevibacterium yomogidense</name>
    <dbReference type="NCBI Taxonomy" id="946573"/>
    <lineage>
        <taxon>Bacteria</taxon>
        <taxon>Bacillati</taxon>
        <taxon>Actinomycetota</taxon>
        <taxon>Actinomycetes</taxon>
        <taxon>Micrococcales</taxon>
        <taxon>Brevibacteriaceae</taxon>
        <taxon>Brevibacterium</taxon>
    </lineage>
</organism>
<name>A0A1X6WTJ3_9MICO</name>
<evidence type="ECO:0000256" key="1">
    <source>
        <dbReference type="SAM" id="MobiDB-lite"/>
    </source>
</evidence>
<dbReference type="EC" id="1.5.3.1" evidence="2"/>
<evidence type="ECO:0000313" key="2">
    <source>
        <dbReference type="EMBL" id="SLM88409.1"/>
    </source>
</evidence>
<feature type="compositionally biased region" description="Gly residues" evidence="1">
    <location>
        <begin position="111"/>
        <end position="121"/>
    </location>
</feature>
<dbReference type="Pfam" id="PF04267">
    <property type="entry name" value="SoxD"/>
    <property type="match status" value="1"/>
</dbReference>
<dbReference type="GO" id="GO:0046653">
    <property type="term" value="P:tetrahydrofolate metabolic process"/>
    <property type="evidence" value="ECO:0007669"/>
    <property type="project" value="InterPro"/>
</dbReference>